<keyword evidence="1" id="KW-1133">Transmembrane helix</keyword>
<evidence type="ECO:0000313" key="2">
    <source>
        <dbReference type="EMBL" id="CAI9107357.1"/>
    </source>
</evidence>
<protein>
    <submittedName>
        <fullName evidence="2">OLC1v1006688C1</fullName>
    </submittedName>
</protein>
<dbReference type="AlphaFoldDB" id="A0AAV1DKN3"/>
<evidence type="ECO:0000313" key="3">
    <source>
        <dbReference type="Proteomes" id="UP001161247"/>
    </source>
</evidence>
<keyword evidence="1" id="KW-0472">Membrane</keyword>
<dbReference type="EMBL" id="OX459122">
    <property type="protein sequence ID" value="CAI9107357.1"/>
    <property type="molecule type" value="Genomic_DNA"/>
</dbReference>
<organism evidence="2 3">
    <name type="scientific">Oldenlandia corymbosa var. corymbosa</name>
    <dbReference type="NCBI Taxonomy" id="529605"/>
    <lineage>
        <taxon>Eukaryota</taxon>
        <taxon>Viridiplantae</taxon>
        <taxon>Streptophyta</taxon>
        <taxon>Embryophyta</taxon>
        <taxon>Tracheophyta</taxon>
        <taxon>Spermatophyta</taxon>
        <taxon>Magnoliopsida</taxon>
        <taxon>eudicotyledons</taxon>
        <taxon>Gunneridae</taxon>
        <taxon>Pentapetalae</taxon>
        <taxon>asterids</taxon>
        <taxon>lamiids</taxon>
        <taxon>Gentianales</taxon>
        <taxon>Rubiaceae</taxon>
        <taxon>Rubioideae</taxon>
        <taxon>Spermacoceae</taxon>
        <taxon>Hedyotis-Oldenlandia complex</taxon>
        <taxon>Oldenlandia</taxon>
    </lineage>
</organism>
<evidence type="ECO:0000256" key="1">
    <source>
        <dbReference type="SAM" id="Phobius"/>
    </source>
</evidence>
<reference evidence="2" key="1">
    <citation type="submission" date="2023-03" db="EMBL/GenBank/DDBJ databases">
        <authorList>
            <person name="Julca I."/>
        </authorList>
    </citation>
    <scope>NUCLEOTIDE SEQUENCE</scope>
</reference>
<name>A0AAV1DKN3_OLDCO</name>
<proteinExistence type="predicted"/>
<dbReference type="Proteomes" id="UP001161247">
    <property type="component" value="Chromosome 5"/>
</dbReference>
<sequence>MVIFFLNLVLWAITTLLNIITWLIFNTAAHLLVLAIRGCKIPGQAIQGALEQLGNVIRTCLVYLLELSMNSMMAFVSSLFDAMKQGITDSATGAGSALGSLMEEMRGSLENLIKEIAPQVIEGFTDLITNVVVNLWNSYKEAVAYVLENM</sequence>
<gene>
    <name evidence="2" type="ORF">OLC1_LOCUS15692</name>
</gene>
<keyword evidence="1" id="KW-0812">Transmembrane</keyword>
<keyword evidence="3" id="KW-1185">Reference proteome</keyword>
<feature type="transmembrane region" description="Helical" evidence="1">
    <location>
        <begin position="6"/>
        <end position="25"/>
    </location>
</feature>
<accession>A0AAV1DKN3</accession>